<dbReference type="GO" id="GO:0005737">
    <property type="term" value="C:cytoplasm"/>
    <property type="evidence" value="ECO:0007669"/>
    <property type="project" value="TreeGrafter"/>
</dbReference>
<dbReference type="PANTHER" id="PTHR12835">
    <property type="entry name" value="BIOTIN PROTEIN LIGASE"/>
    <property type="match status" value="1"/>
</dbReference>
<evidence type="ECO:0000313" key="4">
    <source>
        <dbReference type="Proteomes" id="UP000595564"/>
    </source>
</evidence>
<evidence type="ECO:0000256" key="1">
    <source>
        <dbReference type="ARBA" id="ARBA00022598"/>
    </source>
</evidence>
<protein>
    <submittedName>
        <fullName evidence="3">BirA family transcriptional regulator, biotin operon repressor / biotin-[acetyl-CoA-carboxylase] ligase</fullName>
        <ecNumber evidence="3">6.3.4.15</ecNumber>
    </submittedName>
</protein>
<dbReference type="PROSITE" id="PS51733">
    <property type="entry name" value="BPL_LPL_CATALYTIC"/>
    <property type="match status" value="1"/>
</dbReference>
<dbReference type="KEGG" id="thyd:TTHT_1975"/>
<dbReference type="Gene3D" id="3.30.930.10">
    <property type="entry name" value="Bira Bifunctional Protein, Domain 2"/>
    <property type="match status" value="1"/>
</dbReference>
<dbReference type="Pfam" id="PF03099">
    <property type="entry name" value="BPL_LplA_LipB"/>
    <property type="match status" value="1"/>
</dbReference>
<sequence>MKIVKLKKVDSTNKEAFRFLEKYPFVVVTSDIQTAGYGRNNSNWLSVSGNIHLSIGKITDIESLKYLSVKVVCEVFDLFSRYVSGELKIKWPNDILLNGKKIAGILIESRVKGNIAKVVIGIGINFNYAPIEGSESLKGKISISKDKLESLIIKKLSSVFDSKPNNEILFSTVEQNSYFKKGDLISLNSGEKTLKGVFKGFTPDFAIVIEHEGKEAIFYSGEVKKVRKN</sequence>
<dbReference type="RefSeq" id="WP_201327727.1">
    <property type="nucleotide sequence ID" value="NZ_AP017470.1"/>
</dbReference>
<keyword evidence="1 3" id="KW-0436">Ligase</keyword>
<organism evidence="3 4">
    <name type="scientific">Thermotomaculum hydrothermale</name>
    <dbReference type="NCBI Taxonomy" id="981385"/>
    <lineage>
        <taxon>Bacteria</taxon>
        <taxon>Pseudomonadati</taxon>
        <taxon>Acidobacteriota</taxon>
        <taxon>Holophagae</taxon>
        <taxon>Thermotomaculales</taxon>
        <taxon>Thermotomaculaceae</taxon>
        <taxon>Thermotomaculum</taxon>
    </lineage>
</organism>
<dbReference type="NCBIfam" id="TIGR00121">
    <property type="entry name" value="birA_ligase"/>
    <property type="match status" value="1"/>
</dbReference>
<dbReference type="SUPFAM" id="SSF55681">
    <property type="entry name" value="Class II aaRS and biotin synthetases"/>
    <property type="match status" value="1"/>
</dbReference>
<dbReference type="Proteomes" id="UP000595564">
    <property type="component" value="Chromosome"/>
</dbReference>
<dbReference type="EC" id="6.3.4.15" evidence="3"/>
<dbReference type="EMBL" id="AP017470">
    <property type="protein sequence ID" value="BBB33418.1"/>
    <property type="molecule type" value="Genomic_DNA"/>
</dbReference>
<dbReference type="AlphaFoldDB" id="A0A7R6Q0P9"/>
<feature type="domain" description="BPL/LPL catalytic" evidence="2">
    <location>
        <begin position="1"/>
        <end position="164"/>
    </location>
</feature>
<proteinExistence type="predicted"/>
<gene>
    <name evidence="3" type="primary">birA</name>
    <name evidence="3" type="ORF">TTHT_1975</name>
</gene>
<dbReference type="GO" id="GO:0004077">
    <property type="term" value="F:biotin--[biotin carboxyl-carrier protein] ligase activity"/>
    <property type="evidence" value="ECO:0007669"/>
    <property type="project" value="UniProtKB-EC"/>
</dbReference>
<dbReference type="InterPro" id="IPR004408">
    <property type="entry name" value="Biotin_CoA_COase_ligase"/>
</dbReference>
<dbReference type="InterPro" id="IPR004143">
    <property type="entry name" value="BPL_LPL_catalytic"/>
</dbReference>
<evidence type="ECO:0000259" key="2">
    <source>
        <dbReference type="PROSITE" id="PS51733"/>
    </source>
</evidence>
<evidence type="ECO:0000313" key="3">
    <source>
        <dbReference type="EMBL" id="BBB33418.1"/>
    </source>
</evidence>
<name>A0A7R6Q0P9_9BACT</name>
<keyword evidence="4" id="KW-1185">Reference proteome</keyword>
<dbReference type="PANTHER" id="PTHR12835:SF5">
    <property type="entry name" value="BIOTIN--PROTEIN LIGASE"/>
    <property type="match status" value="1"/>
</dbReference>
<dbReference type="CDD" id="cd16442">
    <property type="entry name" value="BPL"/>
    <property type="match status" value="1"/>
</dbReference>
<dbReference type="InterPro" id="IPR045864">
    <property type="entry name" value="aa-tRNA-synth_II/BPL/LPL"/>
</dbReference>
<reference evidence="3 4" key="1">
    <citation type="journal article" date="2012" name="Extremophiles">
        <title>Thermotomaculum hydrothermale gen. nov., sp. nov., a novel heterotrophic thermophile within the phylum Acidobacteria from a deep-sea hydrothermal vent chimney in the Southern Okinawa Trough.</title>
        <authorList>
            <person name="Izumi H."/>
            <person name="Nunoura T."/>
            <person name="Miyazaki M."/>
            <person name="Mino S."/>
            <person name="Toki T."/>
            <person name="Takai K."/>
            <person name="Sako Y."/>
            <person name="Sawabe T."/>
            <person name="Nakagawa S."/>
        </authorList>
    </citation>
    <scope>NUCLEOTIDE SEQUENCE [LARGE SCALE GENOMIC DNA]</scope>
    <source>
        <strain evidence="3 4">AC55</strain>
    </source>
</reference>
<accession>A0A7R6Q0P9</accession>